<gene>
    <name evidence="1" type="ORF">H310_08771</name>
</gene>
<organism evidence="1">
    <name type="scientific">Aphanomyces invadans</name>
    <dbReference type="NCBI Taxonomy" id="157072"/>
    <lineage>
        <taxon>Eukaryota</taxon>
        <taxon>Sar</taxon>
        <taxon>Stramenopiles</taxon>
        <taxon>Oomycota</taxon>
        <taxon>Saprolegniomycetes</taxon>
        <taxon>Saprolegniales</taxon>
        <taxon>Verrucalvaceae</taxon>
        <taxon>Aphanomyces</taxon>
    </lineage>
</organism>
<proteinExistence type="predicted"/>
<reference evidence="1" key="1">
    <citation type="submission" date="2013-12" db="EMBL/GenBank/DDBJ databases">
        <title>The Genome Sequence of Aphanomyces invadans NJM9701.</title>
        <authorList>
            <consortium name="The Broad Institute Genomics Platform"/>
            <person name="Russ C."/>
            <person name="Tyler B."/>
            <person name="van West P."/>
            <person name="Dieguez-Uribeondo J."/>
            <person name="Young S.K."/>
            <person name="Zeng Q."/>
            <person name="Gargeya S."/>
            <person name="Fitzgerald M."/>
            <person name="Abouelleil A."/>
            <person name="Alvarado L."/>
            <person name="Chapman S.B."/>
            <person name="Gainer-Dewar J."/>
            <person name="Goldberg J."/>
            <person name="Griggs A."/>
            <person name="Gujja S."/>
            <person name="Hansen M."/>
            <person name="Howarth C."/>
            <person name="Imamovic A."/>
            <person name="Ireland A."/>
            <person name="Larimer J."/>
            <person name="McCowan C."/>
            <person name="Murphy C."/>
            <person name="Pearson M."/>
            <person name="Poon T.W."/>
            <person name="Priest M."/>
            <person name="Roberts A."/>
            <person name="Saif S."/>
            <person name="Shea T."/>
            <person name="Sykes S."/>
            <person name="Wortman J."/>
            <person name="Nusbaum C."/>
            <person name="Birren B."/>
        </authorList>
    </citation>
    <scope>NUCLEOTIDE SEQUENCE [LARGE SCALE GENOMIC DNA]</scope>
    <source>
        <strain evidence="1">NJM9701</strain>
    </source>
</reference>
<protein>
    <submittedName>
        <fullName evidence="1">Uncharacterized protein</fullName>
    </submittedName>
</protein>
<dbReference type="AlphaFoldDB" id="A0A024TYF3"/>
<dbReference type="GeneID" id="20085821"/>
<sequence length="131" mass="14086">MFGCAQVHPSCITSINTGGSENPPSQCKERSTYVCRIRRSLMLGFAAILALICPHAKAIDDVRAPVPYMPRHRPGTSSVSTSRRVGCRSDCAPITSGANSPPSALSCTCANDHPHVLWLLAPWKEPARRGC</sequence>
<dbReference type="EMBL" id="KI913969">
    <property type="protein sequence ID" value="ETV98666.1"/>
    <property type="molecule type" value="Genomic_DNA"/>
</dbReference>
<accession>A0A024TYF3</accession>
<evidence type="ECO:0000313" key="1">
    <source>
        <dbReference type="EMBL" id="ETV98666.1"/>
    </source>
</evidence>
<dbReference type="RefSeq" id="XP_008872863.1">
    <property type="nucleotide sequence ID" value="XM_008874641.1"/>
</dbReference>
<dbReference type="VEuPathDB" id="FungiDB:H310_08771"/>
<name>A0A024TYF3_9STRA</name>